<organism evidence="2 3">
    <name type="scientific">Solanum commersonii</name>
    <name type="common">Commerson's wild potato</name>
    <name type="synonym">Commerson's nightshade</name>
    <dbReference type="NCBI Taxonomy" id="4109"/>
    <lineage>
        <taxon>Eukaryota</taxon>
        <taxon>Viridiplantae</taxon>
        <taxon>Streptophyta</taxon>
        <taxon>Embryophyta</taxon>
        <taxon>Tracheophyta</taxon>
        <taxon>Spermatophyta</taxon>
        <taxon>Magnoliopsida</taxon>
        <taxon>eudicotyledons</taxon>
        <taxon>Gunneridae</taxon>
        <taxon>Pentapetalae</taxon>
        <taxon>asterids</taxon>
        <taxon>lamiids</taxon>
        <taxon>Solanales</taxon>
        <taxon>Solanaceae</taxon>
        <taxon>Solanoideae</taxon>
        <taxon>Solaneae</taxon>
        <taxon>Solanum</taxon>
    </lineage>
</organism>
<protein>
    <submittedName>
        <fullName evidence="2">Uncharacterized protein</fullName>
    </submittedName>
</protein>
<sequence>MPSPTNRPVPTSSSYMASQMHAISDTSAPQGEAMYTTSSPEIAKAIEPCSKVHAWIDAMKARTNDILKELSLPNLAMMKRHKDEEHLRRDTSTAVRQSLYEVELLRDDLKGHLDGASSRSSQPVVDDTPIDLPLMAPAMANASEKAEDTTLPSNTQSDA</sequence>
<evidence type="ECO:0000256" key="1">
    <source>
        <dbReference type="SAM" id="MobiDB-lite"/>
    </source>
</evidence>
<accession>A0A9J5X0N4</accession>
<comment type="caution">
    <text evidence="2">The sequence shown here is derived from an EMBL/GenBank/DDBJ whole genome shotgun (WGS) entry which is preliminary data.</text>
</comment>
<dbReference type="AlphaFoldDB" id="A0A9J5X0N4"/>
<evidence type="ECO:0000313" key="3">
    <source>
        <dbReference type="Proteomes" id="UP000824120"/>
    </source>
</evidence>
<feature type="compositionally biased region" description="Polar residues" evidence="1">
    <location>
        <begin position="24"/>
        <end position="33"/>
    </location>
</feature>
<feature type="region of interest" description="Disordered" evidence="1">
    <location>
        <begin position="112"/>
        <end position="159"/>
    </location>
</feature>
<gene>
    <name evidence="2" type="ORF">H5410_051339</name>
</gene>
<proteinExistence type="predicted"/>
<evidence type="ECO:0000313" key="2">
    <source>
        <dbReference type="EMBL" id="KAG5580712.1"/>
    </source>
</evidence>
<feature type="region of interest" description="Disordered" evidence="1">
    <location>
        <begin position="1"/>
        <end position="33"/>
    </location>
</feature>
<dbReference type="EMBL" id="JACXVP010000010">
    <property type="protein sequence ID" value="KAG5580712.1"/>
    <property type="molecule type" value="Genomic_DNA"/>
</dbReference>
<dbReference type="Proteomes" id="UP000824120">
    <property type="component" value="Chromosome 10"/>
</dbReference>
<name>A0A9J5X0N4_SOLCO</name>
<feature type="compositionally biased region" description="Polar residues" evidence="1">
    <location>
        <begin position="8"/>
        <end position="17"/>
    </location>
</feature>
<feature type="compositionally biased region" description="Polar residues" evidence="1">
    <location>
        <begin position="150"/>
        <end position="159"/>
    </location>
</feature>
<reference evidence="2 3" key="1">
    <citation type="submission" date="2020-09" db="EMBL/GenBank/DDBJ databases">
        <title>De no assembly of potato wild relative species, Solanum commersonii.</title>
        <authorList>
            <person name="Cho K."/>
        </authorList>
    </citation>
    <scope>NUCLEOTIDE SEQUENCE [LARGE SCALE GENOMIC DNA]</scope>
    <source>
        <strain evidence="2">LZ3.2</strain>
        <tissue evidence="2">Leaf</tissue>
    </source>
</reference>
<keyword evidence="3" id="KW-1185">Reference proteome</keyword>